<evidence type="ECO:0000259" key="2">
    <source>
        <dbReference type="SMART" id="SM00507"/>
    </source>
</evidence>
<dbReference type="CDD" id="cd00085">
    <property type="entry name" value="HNHc"/>
    <property type="match status" value="1"/>
</dbReference>
<feature type="region of interest" description="Disordered" evidence="1">
    <location>
        <begin position="1"/>
        <end position="27"/>
    </location>
</feature>
<keyword evidence="4" id="KW-1185">Reference proteome</keyword>
<protein>
    <submittedName>
        <fullName evidence="3">ATP-dependent DNA helicase pfh1</fullName>
    </submittedName>
</protein>
<keyword evidence="3" id="KW-0067">ATP-binding</keyword>
<dbReference type="GO" id="GO:0003676">
    <property type="term" value="F:nucleic acid binding"/>
    <property type="evidence" value="ECO:0007669"/>
    <property type="project" value="InterPro"/>
</dbReference>
<dbReference type="GO" id="GO:0004386">
    <property type="term" value="F:helicase activity"/>
    <property type="evidence" value="ECO:0007669"/>
    <property type="project" value="UniProtKB-KW"/>
</dbReference>
<dbReference type="GO" id="GO:0004519">
    <property type="term" value="F:endonuclease activity"/>
    <property type="evidence" value="ECO:0007669"/>
    <property type="project" value="InterPro"/>
</dbReference>
<dbReference type="InterPro" id="IPR003615">
    <property type="entry name" value="HNH_nuc"/>
</dbReference>
<proteinExistence type="predicted"/>
<accession>A0A1Q9EJL4</accession>
<keyword evidence="3" id="KW-0378">Hydrolase</keyword>
<dbReference type="InterPro" id="IPR027417">
    <property type="entry name" value="P-loop_NTPase"/>
</dbReference>
<gene>
    <name evidence="3" type="primary">pfh1</name>
    <name evidence="3" type="ORF">AK812_SmicGene9042</name>
</gene>
<feature type="domain" description="HNH nuclease" evidence="2">
    <location>
        <begin position="476"/>
        <end position="529"/>
    </location>
</feature>
<keyword evidence="3" id="KW-0547">Nucleotide-binding</keyword>
<dbReference type="GO" id="GO:0008270">
    <property type="term" value="F:zinc ion binding"/>
    <property type="evidence" value="ECO:0007669"/>
    <property type="project" value="InterPro"/>
</dbReference>
<comment type="caution">
    <text evidence="3">The sequence shown here is derived from an EMBL/GenBank/DDBJ whole genome shotgun (WGS) entry which is preliminary data.</text>
</comment>
<dbReference type="Gene3D" id="1.10.30.50">
    <property type="match status" value="1"/>
</dbReference>
<dbReference type="InterPro" id="IPR002711">
    <property type="entry name" value="HNH"/>
</dbReference>
<dbReference type="OrthoDB" id="444263at2759"/>
<dbReference type="SMART" id="SM00507">
    <property type="entry name" value="HNHc"/>
    <property type="match status" value="1"/>
</dbReference>
<sequence length="1424" mass="163923">MSWMQQREAIRRAADAGTRPRISAQGSQLLPLRDHRLQSVLLTRPNGQLTRAGQFYHSITGRRPPNRQFDEAQPLIRDGPNDYIVTRGGARKIVRSLQANGQYHVTKLGKAFFRDKHTEWLAHVPVIIRGRRRNGTPYERHDYLPVTSLDVGLSRQNDAWSDEQVARNVKEAVLRQLGQPGPNEPIYMISGEVYFLHPTNEWAYSSSSMQVIDNRVDTQIRLRQPLGALREVSYQLFAGDQILPSAFEERRDMLCVPRQLAELLKLPLREVIEDFNSICPGNWQDRGVTPAEIRTFCVWRNAPMFYVDCGGRLLDCFQPAEKEERAVAFTSWNGHAFFYRSAKAVADCDESERRVRYRKQFKRDNPVPEFKDWQPWEGEIVSGYFWTEDLRGVRAQLLAEGHHPKVSMRGLCEWSALRLRVSGGTDCVIRELCEDAQVLQQWAESLGVPYRGQRLAGASLEVFLHLLQGRRDDTRSRREELLTQQQGMCKMCGAPIAMGTFEVDHVIPVAQSFSRQQQDLQALCLECHRTKTSLEGNHSTTLESRFCRYVYQNYATSPRLPPLVFQMQKWDLDRPCQGIDVCRCRKNGLANARFPLPVFCPLDCIVPAEEGQLADLMWVEMPCDRRKGMLAGLAQWQHFKWSLDATAHVDQRCLELVLERMEQGWPEGEEHYAKLAINSLVGLFARNLELIYSMKTSNHQVDGEGCSWRQTFTDSVGRTHWDHIFVTELLSNSSYRPIHDFIMGAEYVAVARIRQALADVPRRYLKCIKTDCLVMQDVPKKYRPAVERLLKMSHRDGTPVYRYEEVTGLKGQYREPCMAAEPIRPKPRWRRVEDPVVHCLDGESLLLTGFPGTGKTHLAKKIVEALREHGDTVHIITKTHAAVQNVGLGAQTADHWVRRNVRNGHCSATWLVIEELTQLDTPLWADIACLSMNKKIRFLLLGDFRQLPAVLDSFAGAEVCRELKDSQLLHDLAGGWRHELSERWRFDEQIFEFLTWLRVDEPEQVRLPEAVREARRRFPRRGEPDVSLVISHAKRLQINERENRRLAPADALVVQYEARGAVPTNAPQTMRVWPGLRLIGAGGKVQKGTFVAVEAVEGDLVRLESGQSFAGQELLKHTRLCSAITYASVQGLTLRGRVWLYDVESPHFSIKHLYMGCSRVSFIVGAGFDRPGPHRLRALDEHFEEAGPSSLPRPFIQEILKLALPDKSEIREIAQLVIRHMELEEWEKELGRMNMVSKLRATDATTRGLLQSLEHQRKDYRREFESFKHDQTRCHEIMIKTFKRLLQTTQEKIFDEIRDKLQAQHLSRSFFMIAEDEPEDLDYTTRLDDIRRHMRLCVVNSYAVVTIVSGRRDLVSALSAIIEIIALFQSRDWLNYDGSFMIELKDIESRFLIQYPDDVQAENIRISPPDFAQEIEEEFEEAVF</sequence>
<dbReference type="EMBL" id="LSRX01000136">
    <property type="protein sequence ID" value="OLQ07541.1"/>
    <property type="molecule type" value="Genomic_DNA"/>
</dbReference>
<organism evidence="3 4">
    <name type="scientific">Symbiodinium microadriaticum</name>
    <name type="common">Dinoflagellate</name>
    <name type="synonym">Zooxanthella microadriatica</name>
    <dbReference type="NCBI Taxonomy" id="2951"/>
    <lineage>
        <taxon>Eukaryota</taxon>
        <taxon>Sar</taxon>
        <taxon>Alveolata</taxon>
        <taxon>Dinophyceae</taxon>
        <taxon>Suessiales</taxon>
        <taxon>Symbiodiniaceae</taxon>
        <taxon>Symbiodinium</taxon>
    </lineage>
</organism>
<evidence type="ECO:0000313" key="4">
    <source>
        <dbReference type="Proteomes" id="UP000186817"/>
    </source>
</evidence>
<reference evidence="3 4" key="1">
    <citation type="submission" date="2016-02" db="EMBL/GenBank/DDBJ databases">
        <title>Genome analysis of coral dinoflagellate symbionts highlights evolutionary adaptations to a symbiotic lifestyle.</title>
        <authorList>
            <person name="Aranda M."/>
            <person name="Li Y."/>
            <person name="Liew Y.J."/>
            <person name="Baumgarten S."/>
            <person name="Simakov O."/>
            <person name="Wilson M."/>
            <person name="Piel J."/>
            <person name="Ashoor H."/>
            <person name="Bougouffa S."/>
            <person name="Bajic V.B."/>
            <person name="Ryu T."/>
            <person name="Ravasi T."/>
            <person name="Bayer T."/>
            <person name="Micklem G."/>
            <person name="Kim H."/>
            <person name="Bhak J."/>
            <person name="Lajeunesse T.C."/>
            <person name="Voolstra C.R."/>
        </authorList>
    </citation>
    <scope>NUCLEOTIDE SEQUENCE [LARGE SCALE GENOMIC DNA]</scope>
    <source>
        <strain evidence="3 4">CCMP2467</strain>
    </source>
</reference>
<evidence type="ECO:0000256" key="1">
    <source>
        <dbReference type="SAM" id="MobiDB-lite"/>
    </source>
</evidence>
<dbReference type="Pfam" id="PF01844">
    <property type="entry name" value="HNH"/>
    <property type="match status" value="1"/>
</dbReference>
<dbReference type="SUPFAM" id="SSF52540">
    <property type="entry name" value="P-loop containing nucleoside triphosphate hydrolases"/>
    <property type="match status" value="2"/>
</dbReference>
<keyword evidence="3" id="KW-0347">Helicase</keyword>
<dbReference type="Gene3D" id="3.40.50.300">
    <property type="entry name" value="P-loop containing nucleotide triphosphate hydrolases"/>
    <property type="match status" value="1"/>
</dbReference>
<dbReference type="Proteomes" id="UP000186817">
    <property type="component" value="Unassembled WGS sequence"/>
</dbReference>
<dbReference type="Pfam" id="PF13604">
    <property type="entry name" value="AAA_30"/>
    <property type="match status" value="1"/>
</dbReference>
<evidence type="ECO:0000313" key="3">
    <source>
        <dbReference type="EMBL" id="OLQ07541.1"/>
    </source>
</evidence>
<name>A0A1Q9EJL4_SYMMI</name>